<reference evidence="1 2" key="1">
    <citation type="submission" date="2015-10" db="EMBL/GenBank/DDBJ databases">
        <title>Genomic differences between typical nodule nitrogen-fixing rhizobial strains and those coming from bean seeds.</title>
        <authorList>
            <person name="Peralta H."/>
            <person name="Aguilar-Vera A."/>
            <person name="Diaz R."/>
            <person name="Mora Y."/>
            <person name="Martinez-Batallar G."/>
            <person name="Salazar E."/>
            <person name="Vargas-Lagunas C."/>
            <person name="Encarnacion S."/>
            <person name="Girard L."/>
            <person name="Mora J."/>
        </authorList>
    </citation>
    <scope>NUCLEOTIDE SEQUENCE [LARGE SCALE GENOMIC DNA]</scope>
    <source>
        <strain evidence="1 2">CFNEI 73</strain>
    </source>
</reference>
<keyword evidence="2" id="KW-1185">Reference proteome</keyword>
<dbReference type="Proteomes" id="UP000182306">
    <property type="component" value="Chromosome"/>
</dbReference>
<organism evidence="1 2">
    <name type="scientific">Sinorhizobium americanum</name>
    <dbReference type="NCBI Taxonomy" id="194963"/>
    <lineage>
        <taxon>Bacteria</taxon>
        <taxon>Pseudomonadati</taxon>
        <taxon>Pseudomonadota</taxon>
        <taxon>Alphaproteobacteria</taxon>
        <taxon>Hyphomicrobiales</taxon>
        <taxon>Rhizobiaceae</taxon>
        <taxon>Sinorhizobium/Ensifer group</taxon>
        <taxon>Sinorhizobium</taxon>
    </lineage>
</organism>
<evidence type="ECO:0000313" key="1">
    <source>
        <dbReference type="EMBL" id="APG92915.1"/>
    </source>
</evidence>
<evidence type="ECO:0000313" key="2">
    <source>
        <dbReference type="Proteomes" id="UP000182306"/>
    </source>
</evidence>
<accession>A0A1L3LS59</accession>
<gene>
    <name evidence="1" type="ORF">SAMCFNEI73_Ch3665</name>
</gene>
<dbReference type="AlphaFoldDB" id="A0A1L3LS59"/>
<name>A0A1L3LS59_9HYPH</name>
<proteinExistence type="predicted"/>
<sequence length="73" mass="8033">MRSTDDSKDADLPADFGDAPKLDFLSIPIEVPPSTRTSYLGLPVARQRAFAEADQPRALERRAPDHLAYCSCV</sequence>
<dbReference type="EMBL" id="CP013107">
    <property type="protein sequence ID" value="APG92915.1"/>
    <property type="molecule type" value="Genomic_DNA"/>
</dbReference>
<protein>
    <submittedName>
        <fullName evidence="1">Uncharacterized protein</fullName>
    </submittedName>
</protein>
<dbReference type="KEGG" id="same:SAMCFNEI73_Ch3665"/>